<dbReference type="OrthoDB" id="9776390at2"/>
<accession>A0A318KII4</accession>
<dbReference type="Gene3D" id="3.40.50.300">
    <property type="entry name" value="P-loop containing nucleotide triphosphate hydrolases"/>
    <property type="match status" value="1"/>
</dbReference>
<evidence type="ECO:0000256" key="7">
    <source>
        <dbReference type="ARBA" id="ARBA00022840"/>
    </source>
</evidence>
<evidence type="ECO:0000256" key="6">
    <source>
        <dbReference type="ARBA" id="ARBA00022741"/>
    </source>
</evidence>
<comment type="caution">
    <text evidence="10">Lacks conserved residue(s) required for the propagation of feature annotation.</text>
</comment>
<evidence type="ECO:0000313" key="15">
    <source>
        <dbReference type="Proteomes" id="UP000247612"/>
    </source>
</evidence>
<comment type="catalytic activity">
    <reaction evidence="9 10 11">
        <text>adenosine(37) in tRNA + dimethylallyl diphosphate = N(6)-dimethylallyladenosine(37) in tRNA + diphosphate</text>
        <dbReference type="Rhea" id="RHEA:26482"/>
        <dbReference type="Rhea" id="RHEA-COMP:10162"/>
        <dbReference type="Rhea" id="RHEA-COMP:10375"/>
        <dbReference type="ChEBI" id="CHEBI:33019"/>
        <dbReference type="ChEBI" id="CHEBI:57623"/>
        <dbReference type="ChEBI" id="CHEBI:74411"/>
        <dbReference type="ChEBI" id="CHEBI:74415"/>
        <dbReference type="EC" id="2.5.1.75"/>
    </reaction>
</comment>
<proteinExistence type="inferred from homology"/>
<comment type="function">
    <text evidence="2 10 12">Catalyzes the transfer of a dimethylallyl group onto the adenine at position 37 in tRNAs that read codons beginning with uridine, leading to the formation of N6-(dimethylallyl)adenosine (i(6)A).</text>
</comment>
<dbReference type="HAMAP" id="MF_00185">
    <property type="entry name" value="IPP_trans"/>
    <property type="match status" value="1"/>
</dbReference>
<dbReference type="PANTHER" id="PTHR11088:SF60">
    <property type="entry name" value="TRNA DIMETHYLALLYLTRANSFERASE"/>
    <property type="match status" value="1"/>
</dbReference>
<comment type="similarity">
    <text evidence="3 10 13">Belongs to the IPP transferase family.</text>
</comment>
<name>A0A318KII4_9FIRM</name>
<comment type="subunit">
    <text evidence="10">Monomer.</text>
</comment>
<dbReference type="InterPro" id="IPR018022">
    <property type="entry name" value="IPT"/>
</dbReference>
<dbReference type="AlphaFoldDB" id="A0A318KII4"/>
<dbReference type="EMBL" id="QJKH01000018">
    <property type="protein sequence ID" value="PXX75277.1"/>
    <property type="molecule type" value="Genomic_DNA"/>
</dbReference>
<reference evidence="14 15" key="1">
    <citation type="submission" date="2018-05" db="EMBL/GenBank/DDBJ databases">
        <title>Genomic Encyclopedia of Type Strains, Phase IV (KMG-IV): sequencing the most valuable type-strain genomes for metagenomic binning, comparative biology and taxonomic classification.</title>
        <authorList>
            <person name="Goeker M."/>
        </authorList>
    </citation>
    <scope>NUCLEOTIDE SEQUENCE [LARGE SCALE GENOMIC DNA]</scope>
    <source>
        <strain evidence="14 15">JC118</strain>
    </source>
</reference>
<feature type="site" description="Interaction with substrate tRNA" evidence="10">
    <location>
        <position position="100"/>
    </location>
</feature>
<evidence type="ECO:0000256" key="10">
    <source>
        <dbReference type="HAMAP-Rule" id="MF_00185"/>
    </source>
</evidence>
<dbReference type="GO" id="GO:0005524">
    <property type="term" value="F:ATP binding"/>
    <property type="evidence" value="ECO:0007669"/>
    <property type="project" value="UniProtKB-UniRule"/>
</dbReference>
<dbReference type="PANTHER" id="PTHR11088">
    <property type="entry name" value="TRNA DIMETHYLALLYLTRANSFERASE"/>
    <property type="match status" value="1"/>
</dbReference>
<keyword evidence="5 10" id="KW-0819">tRNA processing</keyword>
<evidence type="ECO:0000256" key="2">
    <source>
        <dbReference type="ARBA" id="ARBA00003213"/>
    </source>
</evidence>
<evidence type="ECO:0000256" key="13">
    <source>
        <dbReference type="RuleBase" id="RU003785"/>
    </source>
</evidence>
<evidence type="ECO:0000256" key="5">
    <source>
        <dbReference type="ARBA" id="ARBA00022694"/>
    </source>
</evidence>
<keyword evidence="8 10" id="KW-0460">Magnesium</keyword>
<keyword evidence="15" id="KW-1185">Reference proteome</keyword>
<keyword evidence="6 10" id="KW-0547">Nucleotide-binding</keyword>
<feature type="binding site" evidence="10">
    <location>
        <begin position="9"/>
        <end position="16"/>
    </location>
    <ligand>
        <name>ATP</name>
        <dbReference type="ChEBI" id="CHEBI:30616"/>
    </ligand>
</feature>
<dbReference type="NCBIfam" id="TIGR00174">
    <property type="entry name" value="miaA"/>
    <property type="match status" value="1"/>
</dbReference>
<evidence type="ECO:0000256" key="3">
    <source>
        <dbReference type="ARBA" id="ARBA00005842"/>
    </source>
</evidence>
<dbReference type="Pfam" id="PF01715">
    <property type="entry name" value="IPPT"/>
    <property type="match status" value="1"/>
</dbReference>
<evidence type="ECO:0000256" key="9">
    <source>
        <dbReference type="ARBA" id="ARBA00049563"/>
    </source>
</evidence>
<evidence type="ECO:0000256" key="11">
    <source>
        <dbReference type="RuleBase" id="RU003783"/>
    </source>
</evidence>
<feature type="binding site" evidence="10">
    <location>
        <begin position="11"/>
        <end position="16"/>
    </location>
    <ligand>
        <name>substrate</name>
    </ligand>
</feature>
<evidence type="ECO:0000256" key="8">
    <source>
        <dbReference type="ARBA" id="ARBA00022842"/>
    </source>
</evidence>
<dbReference type="Proteomes" id="UP000247612">
    <property type="component" value="Unassembled WGS sequence"/>
</dbReference>
<comment type="cofactor">
    <cofactor evidence="1 10">
        <name>Mg(2+)</name>
        <dbReference type="ChEBI" id="CHEBI:18420"/>
    </cofactor>
</comment>
<gene>
    <name evidence="10" type="primary">miaA</name>
    <name evidence="14" type="ORF">DES51_1187</name>
</gene>
<keyword evidence="7 10" id="KW-0067">ATP-binding</keyword>
<dbReference type="EC" id="2.5.1.75" evidence="10"/>
<evidence type="ECO:0000256" key="12">
    <source>
        <dbReference type="RuleBase" id="RU003784"/>
    </source>
</evidence>
<evidence type="ECO:0000313" key="14">
    <source>
        <dbReference type="EMBL" id="PXX75277.1"/>
    </source>
</evidence>
<protein>
    <recommendedName>
        <fullName evidence="10">tRNA dimethylallyltransferase</fullName>
        <ecNumber evidence="10">2.5.1.75</ecNumber>
    </recommendedName>
    <alternativeName>
        <fullName evidence="10">Dimethylallyl diphosphate:tRNA dimethylallyltransferase</fullName>
        <shortName evidence="10">DMAPP:tRNA dimethylallyltransferase</shortName>
        <shortName evidence="10">DMATase</shortName>
    </alternativeName>
    <alternativeName>
        <fullName evidence="10">Isopentenyl-diphosphate:tRNA isopentenyltransferase</fullName>
        <shortName evidence="10">IPP transferase</shortName>
        <shortName evidence="10">IPPT</shortName>
        <shortName evidence="10">IPTase</shortName>
    </alternativeName>
</protein>
<dbReference type="RefSeq" id="WP_026881038.1">
    <property type="nucleotide sequence ID" value="NZ_CABKRQ010000009.1"/>
</dbReference>
<organism evidence="14 15">
    <name type="scientific">Dielma fastidiosa</name>
    <dbReference type="NCBI Taxonomy" id="1034346"/>
    <lineage>
        <taxon>Bacteria</taxon>
        <taxon>Bacillati</taxon>
        <taxon>Bacillota</taxon>
        <taxon>Erysipelotrichia</taxon>
        <taxon>Erysipelotrichales</taxon>
        <taxon>Erysipelotrichaceae</taxon>
        <taxon>Dielma</taxon>
    </lineage>
</organism>
<dbReference type="GO" id="GO:0006400">
    <property type="term" value="P:tRNA modification"/>
    <property type="evidence" value="ECO:0007669"/>
    <property type="project" value="TreeGrafter"/>
</dbReference>
<evidence type="ECO:0000256" key="4">
    <source>
        <dbReference type="ARBA" id="ARBA00022679"/>
    </source>
</evidence>
<dbReference type="SUPFAM" id="SSF52540">
    <property type="entry name" value="P-loop containing nucleoside triphosphate hydrolases"/>
    <property type="match status" value="2"/>
</dbReference>
<dbReference type="STRING" id="1034346.GCA_000313565_03131"/>
<keyword evidence="4 10" id="KW-0808">Transferase</keyword>
<comment type="caution">
    <text evidence="14">The sequence shown here is derived from an EMBL/GenBank/DDBJ whole genome shotgun (WGS) entry which is preliminary data.</text>
</comment>
<dbReference type="GO" id="GO:0052381">
    <property type="term" value="F:tRNA dimethylallyltransferase activity"/>
    <property type="evidence" value="ECO:0007669"/>
    <property type="project" value="UniProtKB-UniRule"/>
</dbReference>
<sequence>MEKILILAGPTGVGKTKCSIELAKHFDGEIISGDSMQVYRGMSIGTAKVSEEEADGIVHELVDCYDFDEEYNVMIFQSEARKAIHSMTQRSKLPIIVGGTGLYLKSLYYDYEFHEEEIDEEFSAFLKERSNDEVYHMLLIVDPKACDTIHKNNRKRVERALMRAHLGQRKSDAEQQQQHKPIYDALVLGLTCDRDELYRRINLRVDKMIADGLEEEIRKLIEPRDESVWDLQSMQGIGYKEWKQYFLGNQTVEETAELIKKNSRQFAKRQYTWFNNQMHVEWFDIGDEDWHEKLFARVKEWLANKG</sequence>
<evidence type="ECO:0000256" key="1">
    <source>
        <dbReference type="ARBA" id="ARBA00001946"/>
    </source>
</evidence>
<dbReference type="Gene3D" id="1.10.20.140">
    <property type="match status" value="1"/>
</dbReference>
<dbReference type="InterPro" id="IPR039657">
    <property type="entry name" value="Dimethylallyltransferase"/>
</dbReference>
<feature type="region of interest" description="Interaction with substrate tRNA" evidence="10">
    <location>
        <begin position="34"/>
        <end position="37"/>
    </location>
</feature>
<dbReference type="InterPro" id="IPR027417">
    <property type="entry name" value="P-loop_NTPase"/>
</dbReference>